<proteinExistence type="predicted"/>
<dbReference type="AlphaFoldDB" id="A0A1I6G8T8"/>
<evidence type="ECO:0000313" key="2">
    <source>
        <dbReference type="EMBL" id="SFR38589.1"/>
    </source>
</evidence>
<accession>A0A1I6G8T8</accession>
<dbReference type="GO" id="GO:0016042">
    <property type="term" value="P:lipid catabolic process"/>
    <property type="evidence" value="ECO:0007669"/>
    <property type="project" value="InterPro"/>
</dbReference>
<dbReference type="Gene3D" id="3.40.720.10">
    <property type="entry name" value="Alkaline Phosphatase, subunit A"/>
    <property type="match status" value="1"/>
</dbReference>
<dbReference type="InterPro" id="IPR008475">
    <property type="entry name" value="PLipase_C_C"/>
</dbReference>
<sequence>MAEQVPVALLRDLAEDATECVAYHVAPEDEDRRGVWERYAARLAAAGYAVSADPADLARADLTVVEADAEGVRRVVEAFDRLPSEQAGTVLAIALGGGSAVPVAGEDGALGAPGALLLRSPWTPRGWVSEEICDHTSLLQLCERWTAERGNAVAAEVAGWRRALCGDLSDVIAPDHEVSGPLPSAPGRRPAHPAPYFPTADLRLGETGPVLRLGNIGPVARAAAPFTMHDGARTRRLIVPASPNDDQRHVRVPVDVREGGYDVTVHGPDHFHRRFAGRFPDAGVHCTEEHGDRDPWFPGLTLQVWHESTIPVFFWMQRRLGERAVSKAAGYGSGTLERLPGPRQTARFKEEPGANTFGWYDVSVTTSADPTWVREYAGHLPTGLRPTLGR</sequence>
<dbReference type="Pfam" id="PF05506">
    <property type="entry name" value="PLipase_C_C"/>
    <property type="match status" value="1"/>
</dbReference>
<dbReference type="InterPro" id="IPR017850">
    <property type="entry name" value="Alkaline_phosphatase_core_sf"/>
</dbReference>
<gene>
    <name evidence="2" type="ORF">SAMN04488591_0888</name>
</gene>
<dbReference type="EMBL" id="FOYR01000001">
    <property type="protein sequence ID" value="SFR38589.1"/>
    <property type="molecule type" value="Genomic_DNA"/>
</dbReference>
<organism evidence="2 3">
    <name type="scientific">Microbacterium azadirachtae</name>
    <dbReference type="NCBI Taxonomy" id="582680"/>
    <lineage>
        <taxon>Bacteria</taxon>
        <taxon>Bacillati</taxon>
        <taxon>Actinomycetota</taxon>
        <taxon>Actinomycetes</taxon>
        <taxon>Micrococcales</taxon>
        <taxon>Microbacteriaceae</taxon>
        <taxon>Microbacterium</taxon>
    </lineage>
</organism>
<protein>
    <recommendedName>
        <fullName evidence="1">Bacterial phospholipase C C-terminal domain-containing protein</fullName>
    </recommendedName>
</protein>
<reference evidence="3" key="1">
    <citation type="submission" date="2016-10" db="EMBL/GenBank/DDBJ databases">
        <authorList>
            <person name="Varghese N."/>
            <person name="Submissions S."/>
        </authorList>
    </citation>
    <scope>NUCLEOTIDE SEQUENCE [LARGE SCALE GENOMIC DNA]</scope>
    <source>
        <strain evidence="3">CL127</strain>
    </source>
</reference>
<evidence type="ECO:0000259" key="1">
    <source>
        <dbReference type="Pfam" id="PF05506"/>
    </source>
</evidence>
<feature type="domain" description="Bacterial phospholipase C C-terminal" evidence="1">
    <location>
        <begin position="190"/>
        <end position="278"/>
    </location>
</feature>
<evidence type="ECO:0000313" key="3">
    <source>
        <dbReference type="Proteomes" id="UP000198877"/>
    </source>
</evidence>
<name>A0A1I6G8T8_9MICO</name>
<dbReference type="GO" id="GO:0004629">
    <property type="term" value="F:phospholipase C activity"/>
    <property type="evidence" value="ECO:0007669"/>
    <property type="project" value="InterPro"/>
</dbReference>
<dbReference type="Proteomes" id="UP000198877">
    <property type="component" value="Unassembled WGS sequence"/>
</dbReference>